<proteinExistence type="predicted"/>
<evidence type="ECO:0000313" key="8">
    <source>
        <dbReference type="Proteomes" id="UP000198967"/>
    </source>
</evidence>
<dbReference type="Pfam" id="PF14759">
    <property type="entry name" value="Reductase_C"/>
    <property type="match status" value="1"/>
</dbReference>
<dbReference type="AlphaFoldDB" id="A0A1G8EX78"/>
<evidence type="ECO:0000256" key="4">
    <source>
        <dbReference type="ARBA" id="ARBA00023002"/>
    </source>
</evidence>
<dbReference type="SUPFAM" id="SSF51905">
    <property type="entry name" value="FAD/NAD(P)-binding domain"/>
    <property type="match status" value="2"/>
</dbReference>
<gene>
    <name evidence="7" type="ORF">SAMN05216377_1491</name>
</gene>
<keyword evidence="2" id="KW-0285">Flavoprotein</keyword>
<dbReference type="EMBL" id="FNBE01000049">
    <property type="protein sequence ID" value="SDH74488.1"/>
    <property type="molecule type" value="Genomic_DNA"/>
</dbReference>
<dbReference type="Pfam" id="PF07992">
    <property type="entry name" value="Pyr_redox_2"/>
    <property type="match status" value="1"/>
</dbReference>
<dbReference type="Gene3D" id="3.30.390.30">
    <property type="match status" value="1"/>
</dbReference>
<keyword evidence="4" id="KW-0560">Oxidoreductase</keyword>
<evidence type="ECO:0000256" key="1">
    <source>
        <dbReference type="ARBA" id="ARBA00001974"/>
    </source>
</evidence>
<keyword evidence="3" id="KW-0274">FAD</keyword>
<dbReference type="STRING" id="366584.SAMN05216377_1491"/>
<evidence type="ECO:0000256" key="3">
    <source>
        <dbReference type="ARBA" id="ARBA00022827"/>
    </source>
</evidence>
<evidence type="ECO:0000259" key="6">
    <source>
        <dbReference type="Pfam" id="PF14759"/>
    </source>
</evidence>
<evidence type="ECO:0000259" key="5">
    <source>
        <dbReference type="Pfam" id="PF07992"/>
    </source>
</evidence>
<dbReference type="Gene3D" id="3.50.50.60">
    <property type="entry name" value="FAD/NAD(P)-binding domain"/>
    <property type="match status" value="2"/>
</dbReference>
<dbReference type="PANTHER" id="PTHR43557">
    <property type="entry name" value="APOPTOSIS-INDUCING FACTOR 1"/>
    <property type="match status" value="1"/>
</dbReference>
<dbReference type="InterPro" id="IPR016156">
    <property type="entry name" value="FAD/NAD-linked_Rdtase_dimer_sf"/>
</dbReference>
<keyword evidence="8" id="KW-1185">Reference proteome</keyword>
<comment type="cofactor">
    <cofactor evidence="1">
        <name>FAD</name>
        <dbReference type="ChEBI" id="CHEBI:57692"/>
    </cofactor>
</comment>
<dbReference type="PRINTS" id="PR00368">
    <property type="entry name" value="FADPNR"/>
</dbReference>
<dbReference type="InterPro" id="IPR050446">
    <property type="entry name" value="FAD-oxidoreductase/Apoptosis"/>
</dbReference>
<protein>
    <submittedName>
        <fullName evidence="7">NADPH-dependent 2,4-dienoyl-CoA reductase, sulfur reductase</fullName>
    </submittedName>
</protein>
<dbReference type="InterPro" id="IPR028202">
    <property type="entry name" value="Reductase_C"/>
</dbReference>
<dbReference type="InterPro" id="IPR036188">
    <property type="entry name" value="FAD/NAD-bd_sf"/>
</dbReference>
<dbReference type="PRINTS" id="PR00411">
    <property type="entry name" value="PNDRDTASEI"/>
</dbReference>
<organism evidence="7 8">
    <name type="scientific">Pseudonocardia oroxyli</name>
    <dbReference type="NCBI Taxonomy" id="366584"/>
    <lineage>
        <taxon>Bacteria</taxon>
        <taxon>Bacillati</taxon>
        <taxon>Actinomycetota</taxon>
        <taxon>Actinomycetes</taxon>
        <taxon>Pseudonocardiales</taxon>
        <taxon>Pseudonocardiaceae</taxon>
        <taxon>Pseudonocardia</taxon>
    </lineage>
</organism>
<evidence type="ECO:0000313" key="7">
    <source>
        <dbReference type="EMBL" id="SDH74488.1"/>
    </source>
</evidence>
<dbReference type="GO" id="GO:0016651">
    <property type="term" value="F:oxidoreductase activity, acting on NAD(P)H"/>
    <property type="evidence" value="ECO:0007669"/>
    <property type="project" value="TreeGrafter"/>
</dbReference>
<feature type="domain" description="Reductase C-terminal" evidence="6">
    <location>
        <begin position="289"/>
        <end position="364"/>
    </location>
</feature>
<dbReference type="SUPFAM" id="SSF55424">
    <property type="entry name" value="FAD/NAD-linked reductases, dimerisation (C-terminal) domain"/>
    <property type="match status" value="1"/>
</dbReference>
<dbReference type="GO" id="GO:0005737">
    <property type="term" value="C:cytoplasm"/>
    <property type="evidence" value="ECO:0007669"/>
    <property type="project" value="TreeGrafter"/>
</dbReference>
<accession>A0A1G8EX78</accession>
<dbReference type="Proteomes" id="UP000198967">
    <property type="component" value="Unassembled WGS sequence"/>
</dbReference>
<dbReference type="PANTHER" id="PTHR43557:SF2">
    <property type="entry name" value="RIESKE DOMAIN-CONTAINING PROTEIN-RELATED"/>
    <property type="match status" value="1"/>
</dbReference>
<reference evidence="7 8" key="1">
    <citation type="submission" date="2016-10" db="EMBL/GenBank/DDBJ databases">
        <authorList>
            <person name="de Groot N.N."/>
        </authorList>
    </citation>
    <scope>NUCLEOTIDE SEQUENCE [LARGE SCALE GENOMIC DNA]</scope>
    <source>
        <strain evidence="7 8">CGMCC 4.3143</strain>
    </source>
</reference>
<feature type="domain" description="FAD/NAD(P)-binding" evidence="5">
    <location>
        <begin position="6"/>
        <end position="254"/>
    </location>
</feature>
<sequence>MCVELRSVGYEGEILLIGSERHAPYNRPPLTKHGLLAAVDTNLGIDFEALGVDCSLGESALALDRERRRVQTDRREISYDTLVLATGAEPISLPGPGAQLCVRTSEDAERARMQLVPSRRVVVIGAGWIGAEIASAALTRGCHVTCLEGAAAPLASQFGEEVAARFLPWWRDVNLLTRVRVAEVVADGVILADGDKVLADVIIASVGVRPATDWLADSGLARRRGAVVVDERRRSSDPNIFAIGDCAIRWSPRYGAWMPGGHWDEAVQGAVAGAGAIVGTDVINDKIPYLWSEQFGRRLLYVGRADTADRHVVRLVDDDPEKWGVAWLDDDNHLVAHLSVNHPLAFAAARRAIEAGQPVDERKLPSLDIEL</sequence>
<name>A0A1G8EX78_PSEOR</name>
<dbReference type="InterPro" id="IPR023753">
    <property type="entry name" value="FAD/NAD-binding_dom"/>
</dbReference>
<evidence type="ECO:0000256" key="2">
    <source>
        <dbReference type="ARBA" id="ARBA00022630"/>
    </source>
</evidence>